<accession>A0ABV3W1Q2</accession>
<comment type="caution">
    <text evidence="2">The sequence shown here is derived from an EMBL/GenBank/DDBJ whole genome shotgun (WGS) entry which is preliminary data.</text>
</comment>
<dbReference type="EMBL" id="JBFRHK010000013">
    <property type="protein sequence ID" value="MEX3747075.1"/>
    <property type="molecule type" value="Genomic_DNA"/>
</dbReference>
<evidence type="ECO:0000313" key="3">
    <source>
        <dbReference type="Proteomes" id="UP001558534"/>
    </source>
</evidence>
<reference evidence="2 3" key="1">
    <citation type="submission" date="2024-07" db="EMBL/GenBank/DDBJ databases">
        <title>Characterization of a bacterium isolated from hydrolysated instant sea cucumber by whole-genome sequencing and metabolomics.</title>
        <authorList>
            <person name="Luo X."/>
            <person name="Zhang Z."/>
            <person name="Zheng Z."/>
            <person name="Zhang W."/>
            <person name="Ming T."/>
            <person name="Jiao L."/>
            <person name="Su X."/>
            <person name="Kong F."/>
            <person name="Xu J."/>
        </authorList>
    </citation>
    <scope>NUCLEOTIDE SEQUENCE [LARGE SCALE GENOMIC DNA]</scope>
    <source>
        <strain evidence="2 3">XL-2024</strain>
    </source>
</reference>
<dbReference type="Pfam" id="PF09860">
    <property type="entry name" value="DUF2087"/>
    <property type="match status" value="1"/>
</dbReference>
<sequence length="98" mass="11597">MDERYAITGEEKEKVLATYFKNGLDGSIESFPSKEKRKIILLQHIVTKFEVGNKYGEKEVNEIVKPIYSDYVSIRRYLIEYGFLNRSDDCTMYWVKEV</sequence>
<name>A0ABV3W1Q2_9BACI</name>
<keyword evidence="3" id="KW-1185">Reference proteome</keyword>
<dbReference type="InterPro" id="IPR018656">
    <property type="entry name" value="DUF2087"/>
</dbReference>
<protein>
    <submittedName>
        <fullName evidence="2">DUF2087 domain-containing protein</fullName>
    </submittedName>
</protein>
<dbReference type="RefSeq" id="WP_368637640.1">
    <property type="nucleotide sequence ID" value="NZ_JBFRHK010000013.1"/>
</dbReference>
<gene>
    <name evidence="2" type="ORF">AB1300_18340</name>
</gene>
<proteinExistence type="predicted"/>
<feature type="domain" description="DUF2087" evidence="1">
    <location>
        <begin position="28"/>
        <end position="95"/>
    </location>
</feature>
<organism evidence="2 3">
    <name type="scientific">Lysinibacillus xylanilyticus</name>
    <dbReference type="NCBI Taxonomy" id="582475"/>
    <lineage>
        <taxon>Bacteria</taxon>
        <taxon>Bacillati</taxon>
        <taxon>Bacillota</taxon>
        <taxon>Bacilli</taxon>
        <taxon>Bacillales</taxon>
        <taxon>Bacillaceae</taxon>
        <taxon>Lysinibacillus</taxon>
    </lineage>
</organism>
<evidence type="ECO:0000313" key="2">
    <source>
        <dbReference type="EMBL" id="MEX3747075.1"/>
    </source>
</evidence>
<evidence type="ECO:0000259" key="1">
    <source>
        <dbReference type="Pfam" id="PF09860"/>
    </source>
</evidence>
<dbReference type="Proteomes" id="UP001558534">
    <property type="component" value="Unassembled WGS sequence"/>
</dbReference>